<keyword evidence="2" id="KW-1185">Reference proteome</keyword>
<gene>
    <name evidence="1" type="ORF">EVAR_86842_1</name>
</gene>
<name>A0A4C1VU52_EUMVA</name>
<evidence type="ECO:0000313" key="1">
    <source>
        <dbReference type="EMBL" id="GBP41872.1"/>
    </source>
</evidence>
<sequence>MGFILHKKNITITVYRIFIGQFDVSNPGRAGSRATLSAAVPRTTTALCREKHSKPSAPDSFDALTTTAASGARFRAGPALAVFKCPRDTLALAAPATSACEASPLLHVLRCVSCLWFGRVCSPPLLVFHCLTGDSTCPFIRHKQRSDVVDREPAAT</sequence>
<dbReference type="EMBL" id="BGZK01000407">
    <property type="protein sequence ID" value="GBP41872.1"/>
    <property type="molecule type" value="Genomic_DNA"/>
</dbReference>
<dbReference type="Proteomes" id="UP000299102">
    <property type="component" value="Unassembled WGS sequence"/>
</dbReference>
<accession>A0A4C1VU52</accession>
<reference evidence="1 2" key="1">
    <citation type="journal article" date="2019" name="Commun. Biol.">
        <title>The bagworm genome reveals a unique fibroin gene that provides high tensile strength.</title>
        <authorList>
            <person name="Kono N."/>
            <person name="Nakamura H."/>
            <person name="Ohtoshi R."/>
            <person name="Tomita M."/>
            <person name="Numata K."/>
            <person name="Arakawa K."/>
        </authorList>
    </citation>
    <scope>NUCLEOTIDE SEQUENCE [LARGE SCALE GENOMIC DNA]</scope>
</reference>
<proteinExistence type="predicted"/>
<organism evidence="1 2">
    <name type="scientific">Eumeta variegata</name>
    <name type="common">Bagworm moth</name>
    <name type="synonym">Eumeta japonica</name>
    <dbReference type="NCBI Taxonomy" id="151549"/>
    <lineage>
        <taxon>Eukaryota</taxon>
        <taxon>Metazoa</taxon>
        <taxon>Ecdysozoa</taxon>
        <taxon>Arthropoda</taxon>
        <taxon>Hexapoda</taxon>
        <taxon>Insecta</taxon>
        <taxon>Pterygota</taxon>
        <taxon>Neoptera</taxon>
        <taxon>Endopterygota</taxon>
        <taxon>Lepidoptera</taxon>
        <taxon>Glossata</taxon>
        <taxon>Ditrysia</taxon>
        <taxon>Tineoidea</taxon>
        <taxon>Psychidae</taxon>
        <taxon>Oiketicinae</taxon>
        <taxon>Eumeta</taxon>
    </lineage>
</organism>
<evidence type="ECO:0000313" key="2">
    <source>
        <dbReference type="Proteomes" id="UP000299102"/>
    </source>
</evidence>
<protein>
    <submittedName>
        <fullName evidence="1">Uncharacterized protein</fullName>
    </submittedName>
</protein>
<dbReference type="AlphaFoldDB" id="A0A4C1VU52"/>
<comment type="caution">
    <text evidence="1">The sequence shown here is derived from an EMBL/GenBank/DDBJ whole genome shotgun (WGS) entry which is preliminary data.</text>
</comment>